<dbReference type="PROSITE" id="PS50067">
    <property type="entry name" value="KINESIN_MOTOR_2"/>
    <property type="match status" value="1"/>
</dbReference>
<keyword evidence="4" id="KW-0963">Cytoplasm</keyword>
<protein>
    <submittedName>
        <fullName evidence="8">Kinesin motor domain-containing protein</fullName>
    </submittedName>
</protein>
<dbReference type="GO" id="GO:0005874">
    <property type="term" value="C:microtubule"/>
    <property type="evidence" value="ECO:0007669"/>
    <property type="project" value="TreeGrafter"/>
</dbReference>
<evidence type="ECO:0000313" key="8">
    <source>
        <dbReference type="WBParaSite" id="Hba_10372"/>
    </source>
</evidence>
<name>A0A1I7WZ06_HETBA</name>
<dbReference type="PANTHER" id="PTHR47968:SF50">
    <property type="entry name" value="KINESIN-LIKE PROTEIN"/>
    <property type="match status" value="1"/>
</dbReference>
<dbReference type="Proteomes" id="UP000095283">
    <property type="component" value="Unplaced"/>
</dbReference>
<dbReference type="PRINTS" id="PR00380">
    <property type="entry name" value="KINESINHEAVY"/>
</dbReference>
<dbReference type="Gene3D" id="3.30.800.10">
    <property type="entry name" value="Phosphatidylinositol Phosphate Kinase II Beta"/>
    <property type="match status" value="1"/>
</dbReference>
<dbReference type="AlphaFoldDB" id="A0A1I7WZ06"/>
<dbReference type="Pfam" id="PF00225">
    <property type="entry name" value="Kinesin"/>
    <property type="match status" value="2"/>
</dbReference>
<dbReference type="GO" id="GO:0046488">
    <property type="term" value="P:phosphatidylinositol metabolic process"/>
    <property type="evidence" value="ECO:0007669"/>
    <property type="project" value="InterPro"/>
</dbReference>
<dbReference type="PANTHER" id="PTHR47968">
    <property type="entry name" value="CENTROMERE PROTEIN E"/>
    <property type="match status" value="1"/>
</dbReference>
<keyword evidence="2 5" id="KW-0547">Nucleotide-binding</keyword>
<feature type="domain" description="Kinesin motor" evidence="6">
    <location>
        <begin position="219"/>
        <end position="449"/>
    </location>
</feature>
<dbReference type="GO" id="GO:0000278">
    <property type="term" value="P:mitotic cell cycle"/>
    <property type="evidence" value="ECO:0007669"/>
    <property type="project" value="TreeGrafter"/>
</dbReference>
<feature type="binding site" evidence="5">
    <location>
        <begin position="302"/>
        <end position="309"/>
    </location>
    <ligand>
        <name>ATP</name>
        <dbReference type="ChEBI" id="CHEBI:30616"/>
    </ligand>
</feature>
<dbReference type="GO" id="GO:0052742">
    <property type="term" value="F:phosphatidylinositol kinase activity"/>
    <property type="evidence" value="ECO:0007669"/>
    <property type="project" value="InterPro"/>
</dbReference>
<dbReference type="InterPro" id="IPR027417">
    <property type="entry name" value="P-loop_NTPase"/>
</dbReference>
<keyword evidence="5" id="KW-0505">Motor protein</keyword>
<evidence type="ECO:0000259" key="6">
    <source>
        <dbReference type="PROSITE" id="PS50067"/>
    </source>
</evidence>
<dbReference type="GO" id="GO:0008017">
    <property type="term" value="F:microtubule binding"/>
    <property type="evidence" value="ECO:0007669"/>
    <property type="project" value="InterPro"/>
</dbReference>
<dbReference type="SMART" id="SM00129">
    <property type="entry name" value="KISc"/>
    <property type="match status" value="1"/>
</dbReference>
<dbReference type="InterPro" id="IPR027640">
    <property type="entry name" value="Kinesin-like_fam"/>
</dbReference>
<evidence type="ECO:0000256" key="2">
    <source>
        <dbReference type="ARBA" id="ARBA00022741"/>
    </source>
</evidence>
<dbReference type="SUPFAM" id="SSF56104">
    <property type="entry name" value="SAICAR synthase-like"/>
    <property type="match status" value="1"/>
</dbReference>
<evidence type="ECO:0000256" key="3">
    <source>
        <dbReference type="ARBA" id="ARBA00022840"/>
    </source>
</evidence>
<dbReference type="GO" id="GO:0003777">
    <property type="term" value="F:microtubule motor activity"/>
    <property type="evidence" value="ECO:0007669"/>
    <property type="project" value="InterPro"/>
</dbReference>
<accession>A0A1I7WZ06</accession>
<dbReference type="InterPro" id="IPR002498">
    <property type="entry name" value="PInositol-4-P-4/5-kinase_core"/>
</dbReference>
<evidence type="ECO:0000256" key="1">
    <source>
        <dbReference type="ARBA" id="ARBA00004245"/>
    </source>
</evidence>
<dbReference type="GO" id="GO:0005524">
    <property type="term" value="F:ATP binding"/>
    <property type="evidence" value="ECO:0007669"/>
    <property type="project" value="UniProtKB-UniRule"/>
</dbReference>
<proteinExistence type="inferred from homology"/>
<dbReference type="InterPro" id="IPR036961">
    <property type="entry name" value="Kinesin_motor_dom_sf"/>
</dbReference>
<organism evidence="7 8">
    <name type="scientific">Heterorhabditis bacteriophora</name>
    <name type="common">Entomopathogenic nematode worm</name>
    <dbReference type="NCBI Taxonomy" id="37862"/>
    <lineage>
        <taxon>Eukaryota</taxon>
        <taxon>Metazoa</taxon>
        <taxon>Ecdysozoa</taxon>
        <taxon>Nematoda</taxon>
        <taxon>Chromadorea</taxon>
        <taxon>Rhabditida</taxon>
        <taxon>Rhabditina</taxon>
        <taxon>Rhabditomorpha</taxon>
        <taxon>Strongyloidea</taxon>
        <taxon>Heterorhabditidae</taxon>
        <taxon>Heterorhabditis</taxon>
    </lineage>
</organism>
<evidence type="ECO:0000256" key="5">
    <source>
        <dbReference type="PROSITE-ProRule" id="PRU00283"/>
    </source>
</evidence>
<sequence>MSSKKKTPRSLGKIKGKGKILVPKWKLFRAKVCLYLYDYSYKFDLVYKVIISQEPLLSVFMWGVNHSIGQLEHVSPPGLLMPDDFKAYSKVKIDNHSFNKDIMPSHYKVKEYCPNVFRNLREQFGVDSTEYLRSLTSYEPEPDQLDGSKTGASPRFFISYDKKFVIKTHYRRIRNVFDRPLKLFGVCIISTAHGNGRKFVLLDENPLIDFFLAMEVIEKVRVVVRCRPISELEISQGHKVSVQTSSENNSVTLENPNEPHRSFFFDAVFRPDCDQMKLYNVAARPIVENVLRGYNGTIFAYGQTGTGKTFTMAGELEKPELRGIIPNSFAHIFDHIAKCQQHTTFLVRVSYLEIYNEDIRDLLTKDGSGNNLEIKERADVGVYVKNLSSITVSSAGKEAAKINVSLSTLGNVISALVDSKSSHIPYRNSKLTRLLQDSLGGNSKTVMRL</sequence>
<dbReference type="InterPro" id="IPR001752">
    <property type="entry name" value="Kinesin_motor_dom"/>
</dbReference>
<dbReference type="Gene3D" id="3.40.850.10">
    <property type="entry name" value="Kinesin motor domain"/>
    <property type="match status" value="2"/>
</dbReference>
<comment type="subcellular location">
    <subcellularLocation>
        <location evidence="1">Cytoplasm</location>
        <location evidence="1">Cytoskeleton</location>
    </subcellularLocation>
</comment>
<dbReference type="WBParaSite" id="Hba_10372">
    <property type="protein sequence ID" value="Hba_10372"/>
    <property type="gene ID" value="Hba_10372"/>
</dbReference>
<evidence type="ECO:0000313" key="7">
    <source>
        <dbReference type="Proteomes" id="UP000095283"/>
    </source>
</evidence>
<keyword evidence="7" id="KW-1185">Reference proteome</keyword>
<dbReference type="SUPFAM" id="SSF52540">
    <property type="entry name" value="P-loop containing nucleoside triphosphate hydrolases"/>
    <property type="match status" value="1"/>
</dbReference>
<evidence type="ECO:0000256" key="4">
    <source>
        <dbReference type="ARBA" id="ARBA00023212"/>
    </source>
</evidence>
<keyword evidence="4" id="KW-0206">Cytoskeleton</keyword>
<keyword evidence="3 5" id="KW-0067">ATP-binding</keyword>
<dbReference type="SMART" id="SM00330">
    <property type="entry name" value="PIPKc"/>
    <property type="match status" value="1"/>
</dbReference>
<dbReference type="InterPro" id="IPR027484">
    <property type="entry name" value="PInositol-4-P-5-kinase_N"/>
</dbReference>
<reference evidence="8" key="1">
    <citation type="submission" date="2016-11" db="UniProtKB">
        <authorList>
            <consortium name="WormBaseParasite"/>
        </authorList>
    </citation>
    <scope>IDENTIFICATION</scope>
</reference>
<comment type="similarity">
    <text evidence="5">Belongs to the TRAFAC class myosin-kinesin ATPase superfamily. Kinesin family.</text>
</comment>
<dbReference type="GO" id="GO:0007018">
    <property type="term" value="P:microtubule-based movement"/>
    <property type="evidence" value="ECO:0007669"/>
    <property type="project" value="InterPro"/>
</dbReference>